<accession>A0ABQ6LX23</accession>
<comment type="caution">
    <text evidence="1">The sequence shown here is derived from an EMBL/GenBank/DDBJ whole genome shotgun (WGS) entry which is preliminary data.</text>
</comment>
<dbReference type="Proteomes" id="UP001224392">
    <property type="component" value="Unassembled WGS sequence"/>
</dbReference>
<proteinExistence type="predicted"/>
<sequence>MPSLNVSSYILLLTLSMSPIAPGGDNANHIAFLDHAYTILGRETIKELDQSKFLRELAFYEHISHQEKGGVRMSKPLETLQSQWAQGEEPYGLRGT</sequence>
<evidence type="ECO:0000313" key="2">
    <source>
        <dbReference type="Proteomes" id="UP001224392"/>
    </source>
</evidence>
<name>A0ABQ6LX23_9GAMM</name>
<evidence type="ECO:0000313" key="1">
    <source>
        <dbReference type="EMBL" id="GMG86635.1"/>
    </source>
</evidence>
<gene>
    <name evidence="1" type="ORF">MNKW57_09560</name>
</gene>
<protein>
    <submittedName>
        <fullName evidence="1">Uncharacterized protein</fullName>
    </submittedName>
</protein>
<dbReference type="EMBL" id="BSYJ01000002">
    <property type="protein sequence ID" value="GMG86635.1"/>
    <property type="molecule type" value="Genomic_DNA"/>
</dbReference>
<organism evidence="1 2">
    <name type="scientific">Biformimicrobium ophioploci</name>
    <dbReference type="NCBI Taxonomy" id="3036711"/>
    <lineage>
        <taxon>Bacteria</taxon>
        <taxon>Pseudomonadati</taxon>
        <taxon>Pseudomonadota</taxon>
        <taxon>Gammaproteobacteria</taxon>
        <taxon>Cellvibrionales</taxon>
        <taxon>Microbulbiferaceae</taxon>
        <taxon>Biformimicrobium</taxon>
    </lineage>
</organism>
<keyword evidence="2" id="KW-1185">Reference proteome</keyword>
<reference evidence="1 2" key="1">
    <citation type="submission" date="2023-04" db="EMBL/GenBank/DDBJ databases">
        <title>Marinobulbifer ophiurae gen. nov., sp. Nov., isolate from tissue of brittle star Ophioplocus japonicus.</title>
        <authorList>
            <person name="Kawano K."/>
            <person name="Sawayama S."/>
            <person name="Nakagawa S."/>
        </authorList>
    </citation>
    <scope>NUCLEOTIDE SEQUENCE [LARGE SCALE GENOMIC DNA]</scope>
    <source>
        <strain evidence="1 2">NKW57</strain>
    </source>
</reference>